<dbReference type="Proteomes" id="UP001482520">
    <property type="component" value="Unassembled WGS sequence"/>
</dbReference>
<evidence type="ECO:0000256" key="1">
    <source>
        <dbReference type="SAM" id="MobiDB-lite"/>
    </source>
</evidence>
<proteinExistence type="predicted"/>
<feature type="region of interest" description="Disordered" evidence="1">
    <location>
        <begin position="391"/>
        <end position="445"/>
    </location>
</feature>
<dbReference type="EMBL" id="JBEGDP010000003">
    <property type="protein sequence ID" value="MEQ7846630.1"/>
    <property type="molecule type" value="Genomic_DNA"/>
</dbReference>
<dbReference type="PANTHER" id="PTHR23542:SF1">
    <property type="entry name" value="MAJOR FACILITATOR SUPERFAMILY (MFS) PROFILE DOMAIN-CONTAINING PROTEIN"/>
    <property type="match status" value="1"/>
</dbReference>
<evidence type="ECO:0000256" key="2">
    <source>
        <dbReference type="SAM" id="Phobius"/>
    </source>
</evidence>
<feature type="transmembrane region" description="Helical" evidence="2">
    <location>
        <begin position="211"/>
        <end position="232"/>
    </location>
</feature>
<organism evidence="3 4">
    <name type="scientific">Nocardioides kribbensis</name>
    <dbReference type="NCBI Taxonomy" id="305517"/>
    <lineage>
        <taxon>Bacteria</taxon>
        <taxon>Bacillati</taxon>
        <taxon>Actinomycetota</taxon>
        <taxon>Actinomycetes</taxon>
        <taxon>Propionibacteriales</taxon>
        <taxon>Nocardioidaceae</taxon>
        <taxon>Nocardioides</taxon>
    </lineage>
</organism>
<feature type="transmembrane region" description="Helical" evidence="2">
    <location>
        <begin position="45"/>
        <end position="66"/>
    </location>
</feature>
<dbReference type="InterPro" id="IPR036259">
    <property type="entry name" value="MFS_trans_sf"/>
</dbReference>
<reference evidence="3 4" key="1">
    <citation type="submission" date="2024-02" db="EMBL/GenBank/DDBJ databases">
        <title>Full genome sequence of Nocardioides kribbensis.</title>
        <authorList>
            <person name="Poletto B.L."/>
            <person name="Silva G."/>
            <person name="Galante D."/>
            <person name="Campos K.R."/>
            <person name="Santos M.B.N."/>
            <person name="Sacchi C.T."/>
        </authorList>
    </citation>
    <scope>NUCLEOTIDE SEQUENCE [LARGE SCALE GENOMIC DNA]</scope>
    <source>
        <strain evidence="3 4">O4R</strain>
    </source>
</reference>
<dbReference type="PANTHER" id="PTHR23542">
    <property type="match status" value="1"/>
</dbReference>
<protein>
    <submittedName>
        <fullName evidence="3">MFS transporter</fullName>
    </submittedName>
</protein>
<dbReference type="SUPFAM" id="SSF103473">
    <property type="entry name" value="MFS general substrate transporter"/>
    <property type="match status" value="1"/>
</dbReference>
<feature type="transmembrane region" description="Helical" evidence="2">
    <location>
        <begin position="171"/>
        <end position="190"/>
    </location>
</feature>
<feature type="transmembrane region" description="Helical" evidence="2">
    <location>
        <begin position="304"/>
        <end position="326"/>
    </location>
</feature>
<dbReference type="Gene3D" id="1.20.1250.20">
    <property type="entry name" value="MFS general substrate transporter like domains"/>
    <property type="match status" value="1"/>
</dbReference>
<sequence>MLSSYQRVLREPGALLFSLTGLVARLPISMAGLGIVLLVEASTGSYGVAGAVSAAYMVANALLAIAQGRLVDRLGQGLVLSTASVLFGVAMVLLVWSVQDGWPMATTYAAAAVAGGTLPQIGSCVRARWSHVLSRPADVQTAFALEAVVDEACFILGPITVTLLATAVHPVAGLAVAVVAGVAGGLFFASQRATEPPRQRHDAATGPRPAMPWRTVAPLAVVSAALGVLFGAAEVTTVAFSEEQDAKAWAGALLALWALGSLLSGVVTGAITWRRGPAVRVRWGSFAMAAAMVPLLFVDSMLAMGLLLLVGGVAIAPTLVATLSLTERTVPPGRLTEGMAIMQTGLVAGVAPGATLSGVVVDARGASAAYLVPVVAGLLAAVAAQLLPRGDDAEPTAASAGDAPHDDLTRGDTTAGAATAAATDPGGRAVPSGAPVEPDPLRPPG</sequence>
<name>A0ABV1NVS6_9ACTN</name>
<keyword evidence="2" id="KW-0472">Membrane</keyword>
<feature type="transmembrane region" description="Helical" evidence="2">
    <location>
        <begin position="12"/>
        <end position="39"/>
    </location>
</feature>
<feature type="transmembrane region" description="Helical" evidence="2">
    <location>
        <begin position="252"/>
        <end position="273"/>
    </location>
</feature>
<dbReference type="InterPro" id="IPR011701">
    <property type="entry name" value="MFS"/>
</dbReference>
<keyword evidence="4" id="KW-1185">Reference proteome</keyword>
<evidence type="ECO:0000313" key="3">
    <source>
        <dbReference type="EMBL" id="MEQ7846630.1"/>
    </source>
</evidence>
<gene>
    <name evidence="3" type="ORF">V6R90_05010</name>
</gene>
<keyword evidence="2" id="KW-0812">Transmembrane</keyword>
<feature type="transmembrane region" description="Helical" evidence="2">
    <location>
        <begin position="338"/>
        <end position="361"/>
    </location>
</feature>
<evidence type="ECO:0000313" key="4">
    <source>
        <dbReference type="Proteomes" id="UP001482520"/>
    </source>
</evidence>
<feature type="transmembrane region" description="Helical" evidence="2">
    <location>
        <begin position="367"/>
        <end position="387"/>
    </location>
</feature>
<keyword evidence="2" id="KW-1133">Transmembrane helix</keyword>
<comment type="caution">
    <text evidence="3">The sequence shown here is derived from an EMBL/GenBank/DDBJ whole genome shotgun (WGS) entry which is preliminary data.</text>
</comment>
<accession>A0ABV1NVS6</accession>
<feature type="transmembrane region" description="Helical" evidence="2">
    <location>
        <begin position="78"/>
        <end position="98"/>
    </location>
</feature>
<dbReference type="Pfam" id="PF07690">
    <property type="entry name" value="MFS_1"/>
    <property type="match status" value="1"/>
</dbReference>
<dbReference type="RefSeq" id="WP_349803966.1">
    <property type="nucleotide sequence ID" value="NZ_JBEGDP010000003.1"/>
</dbReference>
<feature type="compositionally biased region" description="Low complexity" evidence="1">
    <location>
        <begin position="411"/>
        <end position="429"/>
    </location>
</feature>